<dbReference type="Pfam" id="PF16589">
    <property type="entry name" value="BRCT_2"/>
    <property type="match status" value="1"/>
</dbReference>
<feature type="compositionally biased region" description="Polar residues" evidence="1">
    <location>
        <begin position="35"/>
        <end position="45"/>
    </location>
</feature>
<dbReference type="GO" id="GO:0042276">
    <property type="term" value="P:error-prone translesion synthesis"/>
    <property type="evidence" value="ECO:0007669"/>
    <property type="project" value="TreeGrafter"/>
</dbReference>
<dbReference type="GO" id="GO:0017125">
    <property type="term" value="F:deoxycytidyl transferase activity"/>
    <property type="evidence" value="ECO:0007669"/>
    <property type="project" value="TreeGrafter"/>
</dbReference>
<dbReference type="GO" id="GO:0005634">
    <property type="term" value="C:nucleus"/>
    <property type="evidence" value="ECO:0007669"/>
    <property type="project" value="TreeGrafter"/>
</dbReference>
<dbReference type="EMBL" id="JARKIF010000005">
    <property type="protein sequence ID" value="KAJ7638983.1"/>
    <property type="molecule type" value="Genomic_DNA"/>
</dbReference>
<dbReference type="PANTHER" id="PTHR45990">
    <property type="entry name" value="DNA REPAIR PROTEIN REV1"/>
    <property type="match status" value="1"/>
</dbReference>
<feature type="compositionally biased region" description="Low complexity" evidence="1">
    <location>
        <begin position="8"/>
        <end position="19"/>
    </location>
</feature>
<evidence type="ECO:0000259" key="2">
    <source>
        <dbReference type="PROSITE" id="PS50172"/>
    </source>
</evidence>
<gene>
    <name evidence="3" type="ORF">FB45DRAFT_904419</name>
</gene>
<dbReference type="Gene3D" id="3.40.50.10190">
    <property type="entry name" value="BRCT domain"/>
    <property type="match status" value="1"/>
</dbReference>
<feature type="compositionally biased region" description="Basic and acidic residues" evidence="1">
    <location>
        <begin position="22"/>
        <end position="32"/>
    </location>
</feature>
<dbReference type="InterPro" id="IPR036420">
    <property type="entry name" value="BRCT_dom_sf"/>
</dbReference>
<evidence type="ECO:0000256" key="1">
    <source>
        <dbReference type="SAM" id="MobiDB-lite"/>
    </source>
</evidence>
<dbReference type="GO" id="GO:0003887">
    <property type="term" value="F:DNA-directed DNA polymerase activity"/>
    <property type="evidence" value="ECO:0007669"/>
    <property type="project" value="TreeGrafter"/>
</dbReference>
<dbReference type="GO" id="GO:0070987">
    <property type="term" value="P:error-free translesion synthesis"/>
    <property type="evidence" value="ECO:0007669"/>
    <property type="project" value="TreeGrafter"/>
</dbReference>
<dbReference type="PANTHER" id="PTHR45990:SF1">
    <property type="entry name" value="DNA REPAIR PROTEIN REV1"/>
    <property type="match status" value="1"/>
</dbReference>
<feature type="region of interest" description="Disordered" evidence="1">
    <location>
        <begin position="1"/>
        <end position="50"/>
    </location>
</feature>
<feature type="domain" description="BRCT" evidence="2">
    <location>
        <begin position="124"/>
        <end position="217"/>
    </location>
</feature>
<sequence length="232" mass="25397">MDAYFTVTKSASTAASSSKNDNITKKRSERKYQPYTLSRNAANDASKSKSEAVSGKAVDKFLLSTLSDANNPLTRSDIGEHIINVISTSTGHQVSEHGGNRRVYLEHRSAKLSVQTSEAAATQKQPQVLANVRCYINGLLEGTTDMEMKRIIVSAGGTILMTPSNATHILTSQYLSGSKTDKLLKSKSKSSPYVVKPEWVTDSIAAGKRRSERQYSVLKDSTTKNLFDMLKK</sequence>
<dbReference type="SUPFAM" id="SSF52113">
    <property type="entry name" value="BRCT domain"/>
    <property type="match status" value="1"/>
</dbReference>
<proteinExistence type="predicted"/>
<reference evidence="3" key="1">
    <citation type="submission" date="2023-03" db="EMBL/GenBank/DDBJ databases">
        <title>Massive genome expansion in bonnet fungi (Mycena s.s.) driven by repeated elements and novel gene families across ecological guilds.</title>
        <authorList>
            <consortium name="Lawrence Berkeley National Laboratory"/>
            <person name="Harder C.B."/>
            <person name="Miyauchi S."/>
            <person name="Viragh M."/>
            <person name="Kuo A."/>
            <person name="Thoen E."/>
            <person name="Andreopoulos B."/>
            <person name="Lu D."/>
            <person name="Skrede I."/>
            <person name="Drula E."/>
            <person name="Henrissat B."/>
            <person name="Morin E."/>
            <person name="Kohler A."/>
            <person name="Barry K."/>
            <person name="LaButti K."/>
            <person name="Morin E."/>
            <person name="Salamov A."/>
            <person name="Lipzen A."/>
            <person name="Mereny Z."/>
            <person name="Hegedus B."/>
            <person name="Baldrian P."/>
            <person name="Stursova M."/>
            <person name="Weitz H."/>
            <person name="Taylor A."/>
            <person name="Grigoriev I.V."/>
            <person name="Nagy L.G."/>
            <person name="Martin F."/>
            <person name="Kauserud H."/>
        </authorList>
    </citation>
    <scope>NUCLEOTIDE SEQUENCE</scope>
    <source>
        <strain evidence="3">9284</strain>
    </source>
</reference>
<dbReference type="AlphaFoldDB" id="A0AAD7C519"/>
<dbReference type="Proteomes" id="UP001221142">
    <property type="component" value="Unassembled WGS sequence"/>
</dbReference>
<dbReference type="PROSITE" id="PS50172">
    <property type="entry name" value="BRCT"/>
    <property type="match status" value="1"/>
</dbReference>
<dbReference type="InterPro" id="IPR001357">
    <property type="entry name" value="BRCT_dom"/>
</dbReference>
<accession>A0AAD7C519</accession>
<keyword evidence="4" id="KW-1185">Reference proteome</keyword>
<evidence type="ECO:0000313" key="4">
    <source>
        <dbReference type="Proteomes" id="UP001221142"/>
    </source>
</evidence>
<name>A0AAD7C519_9AGAR</name>
<dbReference type="SMART" id="SM00292">
    <property type="entry name" value="BRCT"/>
    <property type="match status" value="1"/>
</dbReference>
<protein>
    <recommendedName>
        <fullName evidence="2">BRCT domain-containing protein</fullName>
    </recommendedName>
</protein>
<evidence type="ECO:0000313" key="3">
    <source>
        <dbReference type="EMBL" id="KAJ7638983.1"/>
    </source>
</evidence>
<comment type="caution">
    <text evidence="3">The sequence shown here is derived from an EMBL/GenBank/DDBJ whole genome shotgun (WGS) entry which is preliminary data.</text>
</comment>
<organism evidence="3 4">
    <name type="scientific">Roridomyces roridus</name>
    <dbReference type="NCBI Taxonomy" id="1738132"/>
    <lineage>
        <taxon>Eukaryota</taxon>
        <taxon>Fungi</taxon>
        <taxon>Dikarya</taxon>
        <taxon>Basidiomycota</taxon>
        <taxon>Agaricomycotina</taxon>
        <taxon>Agaricomycetes</taxon>
        <taxon>Agaricomycetidae</taxon>
        <taxon>Agaricales</taxon>
        <taxon>Marasmiineae</taxon>
        <taxon>Mycenaceae</taxon>
        <taxon>Roridomyces</taxon>
    </lineage>
</organism>